<dbReference type="Pfam" id="PF14525">
    <property type="entry name" value="AraC_binding_2"/>
    <property type="match status" value="1"/>
</dbReference>
<evidence type="ECO:0000259" key="4">
    <source>
        <dbReference type="PROSITE" id="PS01124"/>
    </source>
</evidence>
<evidence type="ECO:0000256" key="2">
    <source>
        <dbReference type="ARBA" id="ARBA00023125"/>
    </source>
</evidence>
<dbReference type="Pfam" id="PF12833">
    <property type="entry name" value="HTH_18"/>
    <property type="match status" value="1"/>
</dbReference>
<dbReference type="PANTHER" id="PTHR46796">
    <property type="entry name" value="HTH-TYPE TRANSCRIPTIONAL ACTIVATOR RHAS-RELATED"/>
    <property type="match status" value="1"/>
</dbReference>
<dbReference type="InterPro" id="IPR009057">
    <property type="entry name" value="Homeodomain-like_sf"/>
</dbReference>
<dbReference type="Gene3D" id="1.10.10.60">
    <property type="entry name" value="Homeodomain-like"/>
    <property type="match status" value="1"/>
</dbReference>
<protein>
    <recommendedName>
        <fullName evidence="4">HTH araC/xylS-type domain-containing protein</fullName>
    </recommendedName>
</protein>
<keyword evidence="6" id="KW-1185">Reference proteome</keyword>
<proteinExistence type="predicted"/>
<dbReference type="InterPro" id="IPR018062">
    <property type="entry name" value="HTH_AraC-typ_CS"/>
</dbReference>
<sequence length="311" mass="34408">MFVLEAETADDWESVVSRCFVPLRCAGFEKTFTGRMEHTPLDERISISRVTTGGTSAERTERLARGSGSDDVHISLQRSSRGIVAGDGSATSVAPGAVSIYATDRPYYLDYSWPEQEQLIVQVSRESLGLPERMLEDTMNRLAVPGGIRDVAARGLFSYVADPPITASPLESADVARDLAYVMIRSSFREGTVAPRTSGGLRHMAQQFLREHATTPGIDMADVAQHHFVSRRRLYQAFEKAGTTPAAYLRAERVRRATRLLEDPENTLSIERIAQASGFEDVTTFTRAFRRAHGQTPRDWRAAAKATQGVR</sequence>
<dbReference type="GO" id="GO:0003700">
    <property type="term" value="F:DNA-binding transcription factor activity"/>
    <property type="evidence" value="ECO:0007669"/>
    <property type="project" value="InterPro"/>
</dbReference>
<dbReference type="SMART" id="SM00342">
    <property type="entry name" value="HTH_ARAC"/>
    <property type="match status" value="1"/>
</dbReference>
<evidence type="ECO:0000313" key="5">
    <source>
        <dbReference type="EMBL" id="GGD45021.1"/>
    </source>
</evidence>
<evidence type="ECO:0000256" key="1">
    <source>
        <dbReference type="ARBA" id="ARBA00023015"/>
    </source>
</evidence>
<reference evidence="5" key="2">
    <citation type="submission" date="2020-09" db="EMBL/GenBank/DDBJ databases">
        <authorList>
            <person name="Sun Q."/>
            <person name="Zhou Y."/>
        </authorList>
    </citation>
    <scope>NUCLEOTIDE SEQUENCE</scope>
    <source>
        <strain evidence="5">CGMCC 1.15152</strain>
    </source>
</reference>
<dbReference type="AlphaFoldDB" id="A0A916YHZ8"/>
<evidence type="ECO:0000313" key="6">
    <source>
        <dbReference type="Proteomes" id="UP000633205"/>
    </source>
</evidence>
<comment type="caution">
    <text evidence="5">The sequence shown here is derived from an EMBL/GenBank/DDBJ whole genome shotgun (WGS) entry which is preliminary data.</text>
</comment>
<dbReference type="SUPFAM" id="SSF46689">
    <property type="entry name" value="Homeodomain-like"/>
    <property type="match status" value="1"/>
</dbReference>
<keyword evidence="3" id="KW-0804">Transcription</keyword>
<dbReference type="PRINTS" id="PR00032">
    <property type="entry name" value="HTHARAC"/>
</dbReference>
<dbReference type="PANTHER" id="PTHR46796:SF6">
    <property type="entry name" value="ARAC SUBFAMILY"/>
    <property type="match status" value="1"/>
</dbReference>
<dbReference type="InterPro" id="IPR020449">
    <property type="entry name" value="Tscrpt_reg_AraC-type_HTH"/>
</dbReference>
<feature type="domain" description="HTH araC/xylS-type" evidence="4">
    <location>
        <begin position="203"/>
        <end position="303"/>
    </location>
</feature>
<dbReference type="InterPro" id="IPR035418">
    <property type="entry name" value="AraC-bd_2"/>
</dbReference>
<keyword evidence="1" id="KW-0805">Transcription regulation</keyword>
<dbReference type="PROSITE" id="PS00041">
    <property type="entry name" value="HTH_ARAC_FAMILY_1"/>
    <property type="match status" value="1"/>
</dbReference>
<keyword evidence="2" id="KW-0238">DNA-binding</keyword>
<reference evidence="5" key="1">
    <citation type="journal article" date="2014" name="Int. J. Syst. Evol. Microbiol.">
        <title>Complete genome sequence of Corynebacterium casei LMG S-19264T (=DSM 44701T), isolated from a smear-ripened cheese.</title>
        <authorList>
            <consortium name="US DOE Joint Genome Institute (JGI-PGF)"/>
            <person name="Walter F."/>
            <person name="Albersmeier A."/>
            <person name="Kalinowski J."/>
            <person name="Ruckert C."/>
        </authorList>
    </citation>
    <scope>NUCLEOTIDE SEQUENCE</scope>
    <source>
        <strain evidence="5">CGMCC 1.15152</strain>
    </source>
</reference>
<dbReference type="PROSITE" id="PS01124">
    <property type="entry name" value="HTH_ARAC_FAMILY_2"/>
    <property type="match status" value="1"/>
</dbReference>
<name>A0A916YHZ8_9MICO</name>
<dbReference type="InterPro" id="IPR050204">
    <property type="entry name" value="AraC_XylS_family_regulators"/>
</dbReference>
<dbReference type="InterPro" id="IPR018060">
    <property type="entry name" value="HTH_AraC"/>
</dbReference>
<organism evidence="5 6">
    <name type="scientific">Microbacterium faecale</name>
    <dbReference type="NCBI Taxonomy" id="1804630"/>
    <lineage>
        <taxon>Bacteria</taxon>
        <taxon>Bacillati</taxon>
        <taxon>Actinomycetota</taxon>
        <taxon>Actinomycetes</taxon>
        <taxon>Micrococcales</taxon>
        <taxon>Microbacteriaceae</taxon>
        <taxon>Microbacterium</taxon>
    </lineage>
</organism>
<dbReference type="Proteomes" id="UP000633205">
    <property type="component" value="Unassembled WGS sequence"/>
</dbReference>
<evidence type="ECO:0000256" key="3">
    <source>
        <dbReference type="ARBA" id="ARBA00023163"/>
    </source>
</evidence>
<accession>A0A916YHZ8</accession>
<dbReference type="RefSeq" id="WP_188713010.1">
    <property type="nucleotide sequence ID" value="NZ_BMHO01000002.1"/>
</dbReference>
<dbReference type="GO" id="GO:0043565">
    <property type="term" value="F:sequence-specific DNA binding"/>
    <property type="evidence" value="ECO:0007669"/>
    <property type="project" value="InterPro"/>
</dbReference>
<dbReference type="EMBL" id="BMHO01000002">
    <property type="protein sequence ID" value="GGD45021.1"/>
    <property type="molecule type" value="Genomic_DNA"/>
</dbReference>
<gene>
    <name evidence="5" type="ORF">GCM10010915_27850</name>
</gene>